<protein>
    <submittedName>
        <fullName evidence="2">Uncharacterized protein</fullName>
    </submittedName>
</protein>
<feature type="region of interest" description="Disordered" evidence="1">
    <location>
        <begin position="89"/>
        <end position="127"/>
    </location>
</feature>
<gene>
    <name evidence="2" type="ORF">EYC84_001683</name>
</gene>
<evidence type="ECO:0000256" key="1">
    <source>
        <dbReference type="SAM" id="MobiDB-lite"/>
    </source>
</evidence>
<feature type="compositionally biased region" description="Basic residues" evidence="1">
    <location>
        <begin position="92"/>
        <end position="104"/>
    </location>
</feature>
<accession>A0A5M9JV91</accession>
<feature type="region of interest" description="Disordered" evidence="1">
    <location>
        <begin position="1"/>
        <end position="74"/>
    </location>
</feature>
<proteinExistence type="predicted"/>
<dbReference type="EMBL" id="VICG01000005">
    <property type="protein sequence ID" value="KAA8571702.1"/>
    <property type="molecule type" value="Genomic_DNA"/>
</dbReference>
<dbReference type="Proteomes" id="UP000322873">
    <property type="component" value="Unassembled WGS sequence"/>
</dbReference>
<reference evidence="2 3" key="1">
    <citation type="submission" date="2019-06" db="EMBL/GenBank/DDBJ databases">
        <title>Genome Sequence of the Brown Rot Fungal Pathogen Monilinia fructicola.</title>
        <authorList>
            <person name="De Miccolis Angelini R.M."/>
            <person name="Landi L."/>
            <person name="Abate D."/>
            <person name="Pollastro S."/>
            <person name="Romanazzi G."/>
            <person name="Faretra F."/>
        </authorList>
    </citation>
    <scope>NUCLEOTIDE SEQUENCE [LARGE SCALE GENOMIC DNA]</scope>
    <source>
        <strain evidence="2 3">Mfrc123</strain>
    </source>
</reference>
<evidence type="ECO:0000313" key="2">
    <source>
        <dbReference type="EMBL" id="KAA8571702.1"/>
    </source>
</evidence>
<dbReference type="AlphaFoldDB" id="A0A5M9JV91"/>
<evidence type="ECO:0000313" key="3">
    <source>
        <dbReference type="Proteomes" id="UP000322873"/>
    </source>
</evidence>
<keyword evidence="3" id="KW-1185">Reference proteome</keyword>
<name>A0A5M9JV91_MONFR</name>
<feature type="compositionally biased region" description="Polar residues" evidence="1">
    <location>
        <begin position="42"/>
        <end position="54"/>
    </location>
</feature>
<feature type="compositionally biased region" description="Basic and acidic residues" evidence="1">
    <location>
        <begin position="10"/>
        <end position="27"/>
    </location>
</feature>
<sequence>MVQKGSNTSRMERQVGEEARMGIEKDASGMGFKVPTKEESTNRVASSHSHNNIAVDSRRAHQARRGVKLQLQPTKASESILPSIYTADNKSQRVKKRSRRKGKKMIIERNEYKNSQVSYPFTRPPKA</sequence>
<organism evidence="2 3">
    <name type="scientific">Monilinia fructicola</name>
    <name type="common">Brown rot fungus</name>
    <name type="synonym">Ciboria fructicola</name>
    <dbReference type="NCBI Taxonomy" id="38448"/>
    <lineage>
        <taxon>Eukaryota</taxon>
        <taxon>Fungi</taxon>
        <taxon>Dikarya</taxon>
        <taxon>Ascomycota</taxon>
        <taxon>Pezizomycotina</taxon>
        <taxon>Leotiomycetes</taxon>
        <taxon>Helotiales</taxon>
        <taxon>Sclerotiniaceae</taxon>
        <taxon>Monilinia</taxon>
    </lineage>
</organism>
<comment type="caution">
    <text evidence="2">The sequence shown here is derived from an EMBL/GenBank/DDBJ whole genome shotgun (WGS) entry which is preliminary data.</text>
</comment>